<dbReference type="InterPro" id="IPR016156">
    <property type="entry name" value="FAD/NAD-linked_Rdtase_dimer_sf"/>
</dbReference>
<dbReference type="Gene3D" id="3.50.50.60">
    <property type="entry name" value="FAD/NAD(P)-binding domain"/>
    <property type="match status" value="2"/>
</dbReference>
<dbReference type="PROSITE" id="PS00076">
    <property type="entry name" value="PYRIDINE_REDOX_1"/>
    <property type="match status" value="1"/>
</dbReference>
<dbReference type="PANTHER" id="PTHR43014:SF2">
    <property type="entry name" value="MERCURIC REDUCTASE"/>
    <property type="match status" value="1"/>
</dbReference>
<reference evidence="12 13" key="1">
    <citation type="submission" date="2018-07" db="EMBL/GenBank/DDBJ databases">
        <title>Genome sequence of Nitratireductor thuwali#1536.</title>
        <authorList>
            <person name="Michoud G."/>
            <person name="Merlino G."/>
            <person name="Sefrji F.O."/>
            <person name="Daffonchio D."/>
        </authorList>
    </citation>
    <scope>NUCLEOTIDE SEQUENCE [LARGE SCALE GENOMIC DNA]</scope>
    <source>
        <strain evidence="13">Nit1536</strain>
    </source>
</reference>
<keyword evidence="5" id="KW-0521">NADP</keyword>
<organism evidence="12 13">
    <name type="scientific">Nitratireductor thuwali</name>
    <dbReference type="NCBI Taxonomy" id="2267699"/>
    <lineage>
        <taxon>Bacteria</taxon>
        <taxon>Pseudomonadati</taxon>
        <taxon>Pseudomonadota</taxon>
        <taxon>Alphaproteobacteria</taxon>
        <taxon>Hyphomicrobiales</taxon>
        <taxon>Phyllobacteriaceae</taxon>
        <taxon>Nitratireductor</taxon>
    </lineage>
</organism>
<dbReference type="PANTHER" id="PTHR43014">
    <property type="entry name" value="MERCURIC REDUCTASE"/>
    <property type="match status" value="1"/>
</dbReference>
<dbReference type="GO" id="GO:0016152">
    <property type="term" value="F:mercury (II) reductase (NADP+) activity"/>
    <property type="evidence" value="ECO:0007669"/>
    <property type="project" value="UniProtKB-EC"/>
</dbReference>
<evidence type="ECO:0000313" key="13">
    <source>
        <dbReference type="Proteomes" id="UP001342418"/>
    </source>
</evidence>
<dbReference type="Pfam" id="PF07992">
    <property type="entry name" value="Pyr_redox_2"/>
    <property type="match status" value="1"/>
</dbReference>
<keyword evidence="6 9" id="KW-0560">Oxidoreductase</keyword>
<dbReference type="EMBL" id="CP030941">
    <property type="protein sequence ID" value="UUP18458.1"/>
    <property type="molecule type" value="Genomic_DNA"/>
</dbReference>
<dbReference type="SUPFAM" id="SSF51905">
    <property type="entry name" value="FAD/NAD(P)-binding domain"/>
    <property type="match status" value="1"/>
</dbReference>
<evidence type="ECO:0000256" key="4">
    <source>
        <dbReference type="ARBA" id="ARBA00022827"/>
    </source>
</evidence>
<proteinExistence type="inferred from homology"/>
<comment type="cofactor">
    <cofactor evidence="1">
        <name>FAD</name>
        <dbReference type="ChEBI" id="CHEBI:57692"/>
    </cofactor>
</comment>
<feature type="domain" description="FAD/NAD(P)-binding" evidence="11">
    <location>
        <begin position="8"/>
        <end position="322"/>
    </location>
</feature>
<comment type="similarity">
    <text evidence="2 9">Belongs to the class-I pyridine nucleotide-disulfide oxidoreductase family.</text>
</comment>
<keyword evidence="13" id="KW-1185">Reference proteome</keyword>
<dbReference type="InterPro" id="IPR023753">
    <property type="entry name" value="FAD/NAD-binding_dom"/>
</dbReference>
<name>A0ABY5MKE3_9HYPH</name>
<accession>A0ABY5MKE3</accession>
<dbReference type="Gene3D" id="3.30.390.30">
    <property type="match status" value="1"/>
</dbReference>
<feature type="domain" description="Pyridine nucleotide-disulphide oxidoreductase dimerisation" evidence="10">
    <location>
        <begin position="343"/>
        <end position="450"/>
    </location>
</feature>
<evidence type="ECO:0000259" key="11">
    <source>
        <dbReference type="Pfam" id="PF07992"/>
    </source>
</evidence>
<dbReference type="Pfam" id="PF02852">
    <property type="entry name" value="Pyr_redox_dim"/>
    <property type="match status" value="1"/>
</dbReference>
<evidence type="ECO:0000256" key="3">
    <source>
        <dbReference type="ARBA" id="ARBA00022630"/>
    </source>
</evidence>
<dbReference type="PRINTS" id="PR00411">
    <property type="entry name" value="PNDRDTASEI"/>
</dbReference>
<evidence type="ECO:0000259" key="10">
    <source>
        <dbReference type="Pfam" id="PF02852"/>
    </source>
</evidence>
<dbReference type="EC" id="1.16.1.1" evidence="12"/>
<sequence>MPTTLTPDICVIGAGSGGLTVAAAAASFGVPVVLIERGRMGGDCLNYGCVPSKSLIAAGRHAARLRHGAGFGIADVEPDVDFRKVMQHVESVIAAIAPNDSVERFTALGVKVVQEEARFADARTVTAGDFVIRARRFVIATGSSPMTPPIPGLDDVPYHTNETIFSQKKLPEHLIVIGGGPIGMELAQAHRRLGARVTVIEAMKALGKDDPELAAIVLKQLREEGVEVLEQTKVSSVEKRGRGGVRVHVEGAEGPGAIDGSTLLVAAGRSPNTQALELDKAGIAHDRSGIKVSRKLRTTNRRVYAIGDVAGGLQFTHVAGYHAGLVIRALLFRLPASEKRDTIPWATFTDPELAHIGLTEEAARTRHGKIGILRWPYAENDRAQTERKTSGFIKLVTGRGGRILGVSIVGANASEMMNFWSLALAKKMRTRDIAGYVAPYPTMSEIGKRAAITHFTSATRKPVVRGLIRFMRLFG</sequence>
<evidence type="ECO:0000256" key="5">
    <source>
        <dbReference type="ARBA" id="ARBA00022857"/>
    </source>
</evidence>
<dbReference type="InterPro" id="IPR001100">
    <property type="entry name" value="Pyr_nuc-diS_OxRdtase"/>
</dbReference>
<dbReference type="PIRSF" id="PIRSF000350">
    <property type="entry name" value="Mercury_reductase_MerA"/>
    <property type="match status" value="1"/>
</dbReference>
<protein>
    <submittedName>
        <fullName evidence="12">Mercuric reductase</fullName>
        <ecNumber evidence="12">1.16.1.1</ecNumber>
    </submittedName>
</protein>
<dbReference type="PRINTS" id="PR00368">
    <property type="entry name" value="FADPNR"/>
</dbReference>
<dbReference type="RefSeq" id="WP_338530690.1">
    <property type="nucleotide sequence ID" value="NZ_CP030941.1"/>
</dbReference>
<dbReference type="SUPFAM" id="SSF55424">
    <property type="entry name" value="FAD/NAD-linked reductases, dimerisation (C-terminal) domain"/>
    <property type="match status" value="1"/>
</dbReference>
<gene>
    <name evidence="12" type="primary">merA_2</name>
    <name evidence="12" type="ORF">NTH_02941</name>
</gene>
<evidence type="ECO:0000313" key="12">
    <source>
        <dbReference type="EMBL" id="UUP18458.1"/>
    </source>
</evidence>
<dbReference type="Proteomes" id="UP001342418">
    <property type="component" value="Chromosome"/>
</dbReference>
<dbReference type="InterPro" id="IPR004099">
    <property type="entry name" value="Pyr_nucl-diS_OxRdtase_dimer"/>
</dbReference>
<evidence type="ECO:0000256" key="9">
    <source>
        <dbReference type="RuleBase" id="RU003691"/>
    </source>
</evidence>
<evidence type="ECO:0000256" key="6">
    <source>
        <dbReference type="ARBA" id="ARBA00023002"/>
    </source>
</evidence>
<dbReference type="InterPro" id="IPR036188">
    <property type="entry name" value="FAD/NAD-bd_sf"/>
</dbReference>
<evidence type="ECO:0000256" key="2">
    <source>
        <dbReference type="ARBA" id="ARBA00007532"/>
    </source>
</evidence>
<dbReference type="InterPro" id="IPR012999">
    <property type="entry name" value="Pyr_OxRdtase_I_AS"/>
</dbReference>
<keyword evidence="3 9" id="KW-0285">Flavoprotein</keyword>
<evidence type="ECO:0000256" key="7">
    <source>
        <dbReference type="ARBA" id="ARBA00023157"/>
    </source>
</evidence>
<evidence type="ECO:0000256" key="1">
    <source>
        <dbReference type="ARBA" id="ARBA00001974"/>
    </source>
</evidence>
<keyword evidence="7" id="KW-1015">Disulfide bond</keyword>
<keyword evidence="4 9" id="KW-0274">FAD</keyword>
<keyword evidence="8 9" id="KW-0676">Redox-active center</keyword>
<evidence type="ECO:0000256" key="8">
    <source>
        <dbReference type="ARBA" id="ARBA00023284"/>
    </source>
</evidence>